<reference evidence="2" key="1">
    <citation type="submission" date="2014-09" db="EMBL/GenBank/DDBJ databases">
        <authorList>
            <person name="Mudge J."/>
            <person name="Ramaraj T."/>
            <person name="Lindquist I.E."/>
            <person name="Bharti A.K."/>
            <person name="Sundararajan A."/>
            <person name="Cameron C.T."/>
            <person name="Woodward J.E."/>
            <person name="May G.D."/>
            <person name="Brubaker C."/>
            <person name="Broadhvest J."/>
            <person name="Wilkins T.A."/>
        </authorList>
    </citation>
    <scope>NUCLEOTIDE SEQUENCE</scope>
    <source>
        <strain evidence="2">cv. AKA8401</strain>
    </source>
</reference>
<gene>
    <name evidence="1" type="ORF">F383_36336</name>
</gene>
<name>A0A0B0NBC1_GOSAR</name>
<evidence type="ECO:0000313" key="1">
    <source>
        <dbReference type="EMBL" id="KHG09134.1"/>
    </source>
</evidence>
<evidence type="ECO:0000313" key="2">
    <source>
        <dbReference type="Proteomes" id="UP000032142"/>
    </source>
</evidence>
<sequence>MFLNCYLRCLRAYWLYVVIFHV</sequence>
<dbReference type="Proteomes" id="UP000032142">
    <property type="component" value="Unassembled WGS sequence"/>
</dbReference>
<accession>A0A0B0NBC1</accession>
<proteinExistence type="predicted"/>
<protein>
    <submittedName>
        <fullName evidence="1">Uncharacterized protein</fullName>
    </submittedName>
</protein>
<comment type="caution">
    <text evidence="1">The sequence shown here is derived from an EMBL/GenBank/DDBJ whole genome shotgun (WGS) entry which is preliminary data.</text>
</comment>
<dbReference type="AlphaFoldDB" id="A0A0B0NBC1"/>
<dbReference type="EMBL" id="JRRC01528834">
    <property type="protein sequence ID" value="KHG09134.1"/>
    <property type="molecule type" value="Genomic_DNA"/>
</dbReference>
<organism evidence="1 2">
    <name type="scientific">Gossypium arboreum</name>
    <name type="common">Tree cotton</name>
    <name type="synonym">Gossypium nanking</name>
    <dbReference type="NCBI Taxonomy" id="29729"/>
    <lineage>
        <taxon>Eukaryota</taxon>
        <taxon>Viridiplantae</taxon>
        <taxon>Streptophyta</taxon>
        <taxon>Embryophyta</taxon>
        <taxon>Tracheophyta</taxon>
        <taxon>Spermatophyta</taxon>
        <taxon>Magnoliopsida</taxon>
        <taxon>eudicotyledons</taxon>
        <taxon>Gunneridae</taxon>
        <taxon>Pentapetalae</taxon>
        <taxon>rosids</taxon>
        <taxon>malvids</taxon>
        <taxon>Malvales</taxon>
        <taxon>Malvaceae</taxon>
        <taxon>Malvoideae</taxon>
        <taxon>Gossypium</taxon>
    </lineage>
</organism>
<keyword evidence="2" id="KW-1185">Reference proteome</keyword>